<name>A0ABR8IIP4_9NOSO</name>
<proteinExistence type="predicted"/>
<feature type="transmembrane region" description="Helical" evidence="1">
    <location>
        <begin position="227"/>
        <end position="250"/>
    </location>
</feature>
<feature type="transmembrane region" description="Helical" evidence="1">
    <location>
        <begin position="91"/>
        <end position="114"/>
    </location>
</feature>
<feature type="transmembrane region" description="Helical" evidence="1">
    <location>
        <begin position="256"/>
        <end position="279"/>
    </location>
</feature>
<sequence>MRQQGLPTKIFGSPDSTRDEQAIIQWISAAVRADCLGEDDRRDRQPGGLARHYPYALTALLLPSFVRSIVLIYFILYLLLYCTMPKVTSEISLLDLLTLIVALSAYLATVRFLVLEKLSSSINEEKVKSQLDQVTTLDDQLTELWGKNPKLDLAPNFTDLGKNGFLIEPEALCNCYKDDGKSGPEFIRETIFSSPRQVSTLNKKKEKEFLFVLEEFCSKRAERKLSLAYVASADIFLILSGFLLGIHIFFDTPNFLYRASFSAFFVAVLCLAVLHLCEWKKTFMIACFVKNQLKHIANRITLPVLILIISLLGSVCLFIGSDILTLLSNINSCITSSSAP</sequence>
<evidence type="ECO:0000256" key="1">
    <source>
        <dbReference type="SAM" id="Phobius"/>
    </source>
</evidence>
<keyword evidence="1" id="KW-0472">Membrane</keyword>
<accession>A0ABR8IIP4</accession>
<dbReference type="Proteomes" id="UP000643580">
    <property type="component" value="Unassembled WGS sequence"/>
</dbReference>
<comment type="caution">
    <text evidence="2">The sequence shown here is derived from an EMBL/GenBank/DDBJ whole genome shotgun (WGS) entry which is preliminary data.</text>
</comment>
<feature type="transmembrane region" description="Helical" evidence="1">
    <location>
        <begin position="53"/>
        <end position="79"/>
    </location>
</feature>
<dbReference type="RefSeq" id="WP_206758395.1">
    <property type="nucleotide sequence ID" value="NZ_JACJTD010000102.1"/>
</dbReference>
<feature type="transmembrane region" description="Helical" evidence="1">
    <location>
        <begin position="300"/>
        <end position="320"/>
    </location>
</feature>
<keyword evidence="3" id="KW-1185">Reference proteome</keyword>
<keyword evidence="1" id="KW-1133">Transmembrane helix</keyword>
<evidence type="ECO:0000313" key="3">
    <source>
        <dbReference type="Proteomes" id="UP000643580"/>
    </source>
</evidence>
<keyword evidence="1" id="KW-0812">Transmembrane</keyword>
<dbReference type="EMBL" id="JACJTD010000102">
    <property type="protein sequence ID" value="MBD2651382.1"/>
    <property type="molecule type" value="Genomic_DNA"/>
</dbReference>
<protein>
    <submittedName>
        <fullName evidence="2">Uncharacterized protein</fullName>
    </submittedName>
</protein>
<organism evidence="2 3">
    <name type="scientific">Nostoc foliaceum FACHB-393</name>
    <dbReference type="NCBI Taxonomy" id="2692915"/>
    <lineage>
        <taxon>Bacteria</taxon>
        <taxon>Bacillati</taxon>
        <taxon>Cyanobacteriota</taxon>
        <taxon>Cyanophyceae</taxon>
        <taxon>Nostocales</taxon>
        <taxon>Nostocaceae</taxon>
        <taxon>Nostoc</taxon>
        <taxon>Nostoc foliaceum</taxon>
    </lineage>
</organism>
<evidence type="ECO:0000313" key="2">
    <source>
        <dbReference type="EMBL" id="MBD2651382.1"/>
    </source>
</evidence>
<gene>
    <name evidence="2" type="ORF">H6G92_35480</name>
</gene>
<reference evidence="2 3" key="1">
    <citation type="journal article" date="2020" name="ISME J.">
        <title>Comparative genomics reveals insights into cyanobacterial evolution and habitat adaptation.</title>
        <authorList>
            <person name="Chen M.Y."/>
            <person name="Teng W.K."/>
            <person name="Zhao L."/>
            <person name="Hu C.X."/>
            <person name="Zhou Y.K."/>
            <person name="Han B.P."/>
            <person name="Song L.R."/>
            <person name="Shu W.S."/>
        </authorList>
    </citation>
    <scope>NUCLEOTIDE SEQUENCE [LARGE SCALE GENOMIC DNA]</scope>
    <source>
        <strain evidence="2 3">FACHB-393</strain>
    </source>
</reference>